<evidence type="ECO:0000313" key="9">
    <source>
        <dbReference type="Proteomes" id="UP000291469"/>
    </source>
</evidence>
<feature type="transmembrane region" description="Helical" evidence="6">
    <location>
        <begin position="209"/>
        <end position="227"/>
    </location>
</feature>
<feature type="transmembrane region" description="Helical" evidence="6">
    <location>
        <begin position="85"/>
        <end position="104"/>
    </location>
</feature>
<gene>
    <name evidence="8" type="ORF">ER308_12350</name>
</gene>
<evidence type="ECO:0000256" key="1">
    <source>
        <dbReference type="ARBA" id="ARBA00004141"/>
    </source>
</evidence>
<keyword evidence="3 6" id="KW-1133">Transmembrane helix</keyword>
<dbReference type="InterPro" id="IPR007016">
    <property type="entry name" value="O-antigen_ligase-rel_domated"/>
</dbReference>
<dbReference type="PANTHER" id="PTHR37422:SF13">
    <property type="entry name" value="LIPOPOLYSACCHARIDE BIOSYNTHESIS PROTEIN PA4999-RELATED"/>
    <property type="match status" value="1"/>
</dbReference>
<evidence type="ECO:0000259" key="7">
    <source>
        <dbReference type="Pfam" id="PF04932"/>
    </source>
</evidence>
<dbReference type="KEGG" id="erz:ER308_12350"/>
<dbReference type="PANTHER" id="PTHR37422">
    <property type="entry name" value="TEICHURONIC ACID BIOSYNTHESIS PROTEIN TUAE"/>
    <property type="match status" value="1"/>
</dbReference>
<dbReference type="EMBL" id="CP036402">
    <property type="protein sequence ID" value="QBI20280.1"/>
    <property type="molecule type" value="Genomic_DNA"/>
</dbReference>
<evidence type="ECO:0000256" key="5">
    <source>
        <dbReference type="SAM" id="MobiDB-lite"/>
    </source>
</evidence>
<feature type="transmembrane region" description="Helical" evidence="6">
    <location>
        <begin position="147"/>
        <end position="168"/>
    </location>
</feature>
<name>A0A411YGB7_9ACTN</name>
<protein>
    <submittedName>
        <fullName evidence="8">O-antigen ligase domain-containing protein</fullName>
    </submittedName>
</protein>
<evidence type="ECO:0000313" key="8">
    <source>
        <dbReference type="EMBL" id="QBI20280.1"/>
    </source>
</evidence>
<organism evidence="8 9">
    <name type="scientific">Egibacter rhizosphaerae</name>
    <dbReference type="NCBI Taxonomy" id="1670831"/>
    <lineage>
        <taxon>Bacteria</taxon>
        <taxon>Bacillati</taxon>
        <taxon>Actinomycetota</taxon>
        <taxon>Nitriliruptoria</taxon>
        <taxon>Egibacterales</taxon>
        <taxon>Egibacteraceae</taxon>
        <taxon>Egibacter</taxon>
    </lineage>
</organism>
<feature type="transmembrane region" description="Helical" evidence="6">
    <location>
        <begin position="234"/>
        <end position="251"/>
    </location>
</feature>
<dbReference type="Proteomes" id="UP000291469">
    <property type="component" value="Chromosome"/>
</dbReference>
<dbReference type="OrthoDB" id="5243524at2"/>
<feature type="transmembrane region" description="Helical" evidence="6">
    <location>
        <begin position="257"/>
        <end position="274"/>
    </location>
</feature>
<dbReference type="AlphaFoldDB" id="A0A411YGB7"/>
<keyword evidence="9" id="KW-1185">Reference proteome</keyword>
<feature type="transmembrane region" description="Helical" evidence="6">
    <location>
        <begin position="26"/>
        <end position="46"/>
    </location>
</feature>
<dbReference type="InterPro" id="IPR051533">
    <property type="entry name" value="WaaL-like"/>
</dbReference>
<dbReference type="Pfam" id="PF04932">
    <property type="entry name" value="Wzy_C"/>
    <property type="match status" value="1"/>
</dbReference>
<evidence type="ECO:0000256" key="2">
    <source>
        <dbReference type="ARBA" id="ARBA00022692"/>
    </source>
</evidence>
<evidence type="ECO:0000256" key="4">
    <source>
        <dbReference type="ARBA" id="ARBA00023136"/>
    </source>
</evidence>
<dbReference type="GO" id="GO:0016874">
    <property type="term" value="F:ligase activity"/>
    <property type="evidence" value="ECO:0007669"/>
    <property type="project" value="UniProtKB-KW"/>
</dbReference>
<feature type="region of interest" description="Disordered" evidence="5">
    <location>
        <begin position="442"/>
        <end position="469"/>
    </location>
</feature>
<feature type="transmembrane region" description="Helical" evidence="6">
    <location>
        <begin position="359"/>
        <end position="380"/>
    </location>
</feature>
<reference evidence="8 9" key="1">
    <citation type="submission" date="2019-01" db="EMBL/GenBank/DDBJ databases">
        <title>Egibacter rhizosphaerae EGI 80759T.</title>
        <authorList>
            <person name="Chen D.-D."/>
            <person name="Tian Y."/>
            <person name="Jiao J.-Y."/>
            <person name="Zhang X.-T."/>
            <person name="Zhang Y.-G."/>
            <person name="Zhang Y."/>
            <person name="Xiao M."/>
            <person name="Shu W.-S."/>
            <person name="Li W.-J."/>
        </authorList>
    </citation>
    <scope>NUCLEOTIDE SEQUENCE [LARGE SCALE GENOMIC DNA]</scope>
    <source>
        <strain evidence="8 9">EGI 80759</strain>
    </source>
</reference>
<keyword evidence="8" id="KW-0436">Ligase</keyword>
<sequence length="469" mass="50719">MIEAGFAAIGGLALLYFFFRHSERDAVTLLTIWLALLWLMSARWVFAPLGAVGMPAIVFGVGLMLIWVWARLVPRPSLLADGFQPVRLGFGAYASLVLASYAVAQLRPLTELETTSSARALITLASMGGVALLAADGIRDRIRLEKLLKRLVAVATIVGLVGWLQFFVGVDLSPNMRLPGLSQHAPMMGLRDRSLFEQAYGTTLHPIEFSVVMAVVLPLALHFALFEVQRWKRAGWWVAVTVLAVGCLLSVARSGVVAIGIAMPVLALGWGWRWRFNGAVYGLGFVAVMWALVPGLIGTIRGLFQGMDHDPSIQGRRERVPMVIEQLQENGFLGLGPGTFTPEEYFLLDNAYYGVLLELGWPGVFVVIAMLGSGIGAALVAKRYQDPETRHLSQALIAGIAVMPVVMSTFDALSFQTNAGTTYLLLGAAGALWRITLPDRASAAPPAQERSDKSGHAPSLPEGGDTQRE</sequence>
<comment type="subcellular location">
    <subcellularLocation>
        <location evidence="1">Membrane</location>
        <topology evidence="1">Multi-pass membrane protein</topology>
    </subcellularLocation>
</comment>
<feature type="domain" description="O-antigen ligase-related" evidence="7">
    <location>
        <begin position="239"/>
        <end position="367"/>
    </location>
</feature>
<evidence type="ECO:0000256" key="6">
    <source>
        <dbReference type="SAM" id="Phobius"/>
    </source>
</evidence>
<keyword evidence="4 6" id="KW-0472">Membrane</keyword>
<feature type="transmembrane region" description="Helical" evidence="6">
    <location>
        <begin position="116"/>
        <end position="135"/>
    </location>
</feature>
<dbReference type="GO" id="GO:0016020">
    <property type="term" value="C:membrane"/>
    <property type="evidence" value="ECO:0007669"/>
    <property type="project" value="UniProtKB-SubCell"/>
</dbReference>
<dbReference type="RefSeq" id="WP_131155277.1">
    <property type="nucleotide sequence ID" value="NZ_CP036402.1"/>
</dbReference>
<proteinExistence type="predicted"/>
<keyword evidence="2 6" id="KW-0812">Transmembrane</keyword>
<feature type="transmembrane region" description="Helical" evidence="6">
    <location>
        <begin position="281"/>
        <end position="304"/>
    </location>
</feature>
<feature type="transmembrane region" description="Helical" evidence="6">
    <location>
        <begin position="52"/>
        <end position="73"/>
    </location>
</feature>
<evidence type="ECO:0000256" key="3">
    <source>
        <dbReference type="ARBA" id="ARBA00022989"/>
    </source>
</evidence>
<accession>A0A411YGB7</accession>